<dbReference type="InterPro" id="IPR002078">
    <property type="entry name" value="Sigma_54_int"/>
</dbReference>
<dbReference type="Gene3D" id="3.40.50.2300">
    <property type="match status" value="1"/>
</dbReference>
<accession>A0ABN1I4Z0</accession>
<dbReference type="PROSITE" id="PS00675">
    <property type="entry name" value="SIGMA54_INTERACT_1"/>
    <property type="match status" value="1"/>
</dbReference>
<evidence type="ECO:0000313" key="8">
    <source>
        <dbReference type="Proteomes" id="UP001499915"/>
    </source>
</evidence>
<dbReference type="InterPro" id="IPR025943">
    <property type="entry name" value="Sigma_54_int_dom_ATP-bd_2"/>
</dbReference>
<dbReference type="InterPro" id="IPR003593">
    <property type="entry name" value="AAA+_ATPase"/>
</dbReference>
<dbReference type="Pfam" id="PF00158">
    <property type="entry name" value="Sigma54_activat"/>
    <property type="match status" value="1"/>
</dbReference>
<dbReference type="PRINTS" id="PR01590">
    <property type="entry name" value="HTHFIS"/>
</dbReference>
<evidence type="ECO:0000256" key="3">
    <source>
        <dbReference type="ARBA" id="ARBA00023015"/>
    </source>
</evidence>
<dbReference type="Gene3D" id="1.10.8.60">
    <property type="match status" value="1"/>
</dbReference>
<dbReference type="InterPro" id="IPR027417">
    <property type="entry name" value="P-loop_NTPase"/>
</dbReference>
<gene>
    <name evidence="7" type="primary">fleQ</name>
    <name evidence="7" type="ORF">GCM10009104_13840</name>
</gene>
<dbReference type="Proteomes" id="UP001499915">
    <property type="component" value="Unassembled WGS sequence"/>
</dbReference>
<evidence type="ECO:0000256" key="2">
    <source>
        <dbReference type="ARBA" id="ARBA00022840"/>
    </source>
</evidence>
<dbReference type="InterPro" id="IPR025944">
    <property type="entry name" value="Sigma_54_int_dom_CS"/>
</dbReference>
<dbReference type="InterPro" id="IPR025662">
    <property type="entry name" value="Sigma_54_int_dom_ATP-bd_1"/>
</dbReference>
<dbReference type="Pfam" id="PF02954">
    <property type="entry name" value="HTH_8"/>
    <property type="match status" value="1"/>
</dbReference>
<dbReference type="Gene3D" id="3.40.50.300">
    <property type="entry name" value="P-loop containing nucleotide triphosphate hydrolases"/>
    <property type="match status" value="1"/>
</dbReference>
<dbReference type="PANTHER" id="PTHR32071">
    <property type="entry name" value="TRANSCRIPTIONAL REGULATORY PROTEIN"/>
    <property type="match status" value="1"/>
</dbReference>
<organism evidence="7 8">
    <name type="scientific">Marinobacterium maritimum</name>
    <dbReference type="NCBI Taxonomy" id="500162"/>
    <lineage>
        <taxon>Bacteria</taxon>
        <taxon>Pseudomonadati</taxon>
        <taxon>Pseudomonadota</taxon>
        <taxon>Gammaproteobacteria</taxon>
        <taxon>Oceanospirillales</taxon>
        <taxon>Oceanospirillaceae</taxon>
        <taxon>Marinobacterium</taxon>
    </lineage>
</organism>
<sequence>MQGPDTPVAHFELLILDDDAERRQSLQTCFAFIGLNCHVFDFVTWLQQGKAFDLSNVGLVLIGESSLPIAMSKLIAELDTERVRPKLLVCEWPELSPGDFADHAILGFLESPYRYSQLLDWLHLCGLMRERQQEQWEQVPLQAEMPGFVGQSKPIRDIRHLITQVAPRDISVLITGESGTGKEVVARCLHEHSGRSEGPFVPVNCGAIPSELLESELFGHEKGAFTGAISSRPGRFELANGGTLFLDEIGDMPLSMQVKLLRVIQERKFERVGGSKTLEVDVRIVAATHKNLDLMIQDGQFREDLYYRLNVFPIEMPALRDRLEDLPLLINNLCRKLDEGMSLQFHPAALESLKRHPWPGNVRELANLIERLSIIHPGGVIGVSELPPKFRHLEEPHPERYEQLSLPDTAEMNSGEGVESGTVIANPDLSTGEQLPSEGRQLSEKGLQLPEDGLDLKGWLETQEQSLIRQALDASGQVVSKAARLLQIRRTTLVEKMRKYGIERQ</sequence>
<dbReference type="PROSITE" id="PS00676">
    <property type="entry name" value="SIGMA54_INTERACT_2"/>
    <property type="match status" value="1"/>
</dbReference>
<dbReference type="Pfam" id="PF06490">
    <property type="entry name" value="FleQ"/>
    <property type="match status" value="1"/>
</dbReference>
<dbReference type="PROSITE" id="PS00688">
    <property type="entry name" value="SIGMA54_INTERACT_3"/>
    <property type="match status" value="1"/>
</dbReference>
<evidence type="ECO:0000256" key="5">
    <source>
        <dbReference type="ARBA" id="ARBA00023163"/>
    </source>
</evidence>
<dbReference type="InterPro" id="IPR010518">
    <property type="entry name" value="FleQ"/>
</dbReference>
<name>A0ABN1I4Z0_9GAMM</name>
<dbReference type="PROSITE" id="PS50045">
    <property type="entry name" value="SIGMA54_INTERACT_4"/>
    <property type="match status" value="1"/>
</dbReference>
<protein>
    <submittedName>
        <fullName evidence="7">Transcriptional regulator FleQ</fullName>
    </submittedName>
</protein>
<keyword evidence="2" id="KW-0067">ATP-binding</keyword>
<dbReference type="InterPro" id="IPR058031">
    <property type="entry name" value="AAA_lid_NorR"/>
</dbReference>
<evidence type="ECO:0000256" key="1">
    <source>
        <dbReference type="ARBA" id="ARBA00022741"/>
    </source>
</evidence>
<dbReference type="SMART" id="SM00382">
    <property type="entry name" value="AAA"/>
    <property type="match status" value="1"/>
</dbReference>
<evidence type="ECO:0000313" key="7">
    <source>
        <dbReference type="EMBL" id="GAA0688799.1"/>
    </source>
</evidence>
<dbReference type="EMBL" id="BAAAET010000002">
    <property type="protein sequence ID" value="GAA0688799.1"/>
    <property type="molecule type" value="Genomic_DNA"/>
</dbReference>
<keyword evidence="4" id="KW-0238">DNA-binding</keyword>
<reference evidence="7 8" key="1">
    <citation type="journal article" date="2019" name="Int. J. Syst. Evol. Microbiol.">
        <title>The Global Catalogue of Microorganisms (GCM) 10K type strain sequencing project: providing services to taxonomists for standard genome sequencing and annotation.</title>
        <authorList>
            <consortium name="The Broad Institute Genomics Platform"/>
            <consortium name="The Broad Institute Genome Sequencing Center for Infectious Disease"/>
            <person name="Wu L."/>
            <person name="Ma J."/>
        </authorList>
    </citation>
    <scope>NUCLEOTIDE SEQUENCE [LARGE SCALE GENOMIC DNA]</scope>
    <source>
        <strain evidence="7 8">JCM 15134</strain>
    </source>
</reference>
<dbReference type="SUPFAM" id="SSF52540">
    <property type="entry name" value="P-loop containing nucleoside triphosphate hydrolases"/>
    <property type="match status" value="1"/>
</dbReference>
<evidence type="ECO:0000256" key="4">
    <source>
        <dbReference type="ARBA" id="ARBA00023125"/>
    </source>
</evidence>
<dbReference type="Pfam" id="PF25601">
    <property type="entry name" value="AAA_lid_14"/>
    <property type="match status" value="1"/>
</dbReference>
<dbReference type="InterPro" id="IPR009057">
    <property type="entry name" value="Homeodomain-like_sf"/>
</dbReference>
<dbReference type="SUPFAM" id="SSF46689">
    <property type="entry name" value="Homeodomain-like"/>
    <property type="match status" value="1"/>
</dbReference>
<evidence type="ECO:0000259" key="6">
    <source>
        <dbReference type="PROSITE" id="PS50045"/>
    </source>
</evidence>
<keyword evidence="1" id="KW-0547">Nucleotide-binding</keyword>
<proteinExistence type="predicted"/>
<comment type="caution">
    <text evidence="7">The sequence shown here is derived from an EMBL/GenBank/DDBJ whole genome shotgun (WGS) entry which is preliminary data.</text>
</comment>
<keyword evidence="3" id="KW-0805">Transcription regulation</keyword>
<dbReference type="Gene3D" id="1.10.10.60">
    <property type="entry name" value="Homeodomain-like"/>
    <property type="match status" value="1"/>
</dbReference>
<dbReference type="PANTHER" id="PTHR32071:SF117">
    <property type="entry name" value="PTS-DEPENDENT DIHYDROXYACETONE KINASE OPERON REGULATORY PROTEIN-RELATED"/>
    <property type="match status" value="1"/>
</dbReference>
<dbReference type="RefSeq" id="WP_343804299.1">
    <property type="nucleotide sequence ID" value="NZ_BAAAET010000002.1"/>
</dbReference>
<dbReference type="InterPro" id="IPR002197">
    <property type="entry name" value="HTH_Fis"/>
</dbReference>
<keyword evidence="5" id="KW-0804">Transcription</keyword>
<keyword evidence="8" id="KW-1185">Reference proteome</keyword>
<dbReference type="CDD" id="cd00009">
    <property type="entry name" value="AAA"/>
    <property type="match status" value="1"/>
</dbReference>
<feature type="domain" description="Sigma-54 factor interaction" evidence="6">
    <location>
        <begin position="148"/>
        <end position="374"/>
    </location>
</feature>